<dbReference type="Proteomes" id="UP000737171">
    <property type="component" value="Unassembled WGS sequence"/>
</dbReference>
<feature type="signal peptide" evidence="1">
    <location>
        <begin position="1"/>
        <end position="23"/>
    </location>
</feature>
<dbReference type="InterPro" id="IPR006311">
    <property type="entry name" value="TAT_signal"/>
</dbReference>
<feature type="chain" id="PRO_5045736083" evidence="1">
    <location>
        <begin position="24"/>
        <end position="330"/>
    </location>
</feature>
<dbReference type="PROSITE" id="PS51318">
    <property type="entry name" value="TAT"/>
    <property type="match status" value="1"/>
</dbReference>
<dbReference type="CDD" id="cd06325">
    <property type="entry name" value="PBP1_ABC_unchar_transporter"/>
    <property type="match status" value="1"/>
</dbReference>
<gene>
    <name evidence="2" type="ORF">HLB44_20345</name>
</gene>
<evidence type="ECO:0000313" key="2">
    <source>
        <dbReference type="EMBL" id="NRF69353.1"/>
    </source>
</evidence>
<dbReference type="Pfam" id="PF04392">
    <property type="entry name" value="ABC_sub_bind"/>
    <property type="match status" value="1"/>
</dbReference>
<name>A0ABX2EL68_9BURK</name>
<keyword evidence="1" id="KW-0732">Signal</keyword>
<evidence type="ECO:0000313" key="3">
    <source>
        <dbReference type="Proteomes" id="UP000737171"/>
    </source>
</evidence>
<evidence type="ECO:0000256" key="1">
    <source>
        <dbReference type="SAM" id="SignalP"/>
    </source>
</evidence>
<dbReference type="InterPro" id="IPR007487">
    <property type="entry name" value="ABC_transpt-TYRBP-like"/>
</dbReference>
<dbReference type="EMBL" id="JABRWJ010000006">
    <property type="protein sequence ID" value="NRF69353.1"/>
    <property type="molecule type" value="Genomic_DNA"/>
</dbReference>
<keyword evidence="3" id="KW-1185">Reference proteome</keyword>
<sequence>MRTRRRLLAAAAGGLLLPAAARAQRHERRLLGLLSPLPFVAERWRGSTIAQRLRELGWIEGGNLDIEQARGSEEELPALAKALVRRGVELILAIGHEAAIAAARATKTTPIVFWAVPLPIESGLVASFAHPGGNVTGVAWNAAGEVQFAKPLQLLKQIEPSLVRVALLQSSTFGQAVDGTPLTFRLFETAVARLGFEPTMVVGRREEDVDAMCAAILNTRVQAVAGGPAAFINRTSGRFAQFARRHRLPTATDGLHFVDTGWLLGYGPHLGDSARRAVDYVDRVLRGTPPAALPVELPTRYELALNVATARAIGVTLPRPLLLQADRVVE</sequence>
<accession>A0ABX2EL68</accession>
<comment type="caution">
    <text evidence="2">The sequence shown here is derived from an EMBL/GenBank/DDBJ whole genome shotgun (WGS) entry which is preliminary data.</text>
</comment>
<proteinExistence type="predicted"/>
<reference evidence="2 3" key="1">
    <citation type="submission" date="2020-05" db="EMBL/GenBank/DDBJ databases">
        <title>Aquincola sp. isolate from soil.</title>
        <authorList>
            <person name="Han J."/>
            <person name="Kim D.-U."/>
        </authorList>
    </citation>
    <scope>NUCLEOTIDE SEQUENCE [LARGE SCALE GENOMIC DNA]</scope>
    <source>
        <strain evidence="2 3">S2</strain>
    </source>
</reference>
<organism evidence="2 3">
    <name type="scientific">Pseudaquabacterium terrae</name>
    <dbReference type="NCBI Taxonomy" id="2732868"/>
    <lineage>
        <taxon>Bacteria</taxon>
        <taxon>Pseudomonadati</taxon>
        <taxon>Pseudomonadota</taxon>
        <taxon>Betaproteobacteria</taxon>
        <taxon>Burkholderiales</taxon>
        <taxon>Sphaerotilaceae</taxon>
        <taxon>Pseudaquabacterium</taxon>
    </lineage>
</organism>
<dbReference type="Gene3D" id="3.40.50.2300">
    <property type="match status" value="2"/>
</dbReference>
<dbReference type="PANTHER" id="PTHR35271">
    <property type="entry name" value="ABC TRANSPORTER, SUBSTRATE-BINDING LIPOPROTEIN-RELATED"/>
    <property type="match status" value="1"/>
</dbReference>
<dbReference type="RefSeq" id="WP_173126064.1">
    <property type="nucleotide sequence ID" value="NZ_JABRWJ010000006.1"/>
</dbReference>
<dbReference type="PANTHER" id="PTHR35271:SF1">
    <property type="entry name" value="ABC TRANSPORTER, SUBSTRATE-BINDING LIPOPROTEIN"/>
    <property type="match status" value="1"/>
</dbReference>
<protein>
    <submittedName>
        <fullName evidence="2">ABC transporter substrate-binding protein</fullName>
    </submittedName>
</protein>